<evidence type="ECO:0000256" key="2">
    <source>
        <dbReference type="ARBA" id="ARBA00005988"/>
    </source>
</evidence>
<keyword evidence="3" id="KW-0121">Carboxypeptidase</keyword>
<dbReference type="PROSITE" id="PS00132">
    <property type="entry name" value="CARBOXYPEPT_ZN_1"/>
    <property type="match status" value="1"/>
</dbReference>
<proteinExistence type="inferred from homology"/>
<evidence type="ECO:0000256" key="4">
    <source>
        <dbReference type="ARBA" id="ARBA00022670"/>
    </source>
</evidence>
<dbReference type="SMART" id="SM00631">
    <property type="entry name" value="Zn_pept"/>
    <property type="match status" value="1"/>
</dbReference>
<comment type="similarity">
    <text evidence="2 10">Belongs to the peptidase M14 family.</text>
</comment>
<dbReference type="PANTHER" id="PTHR11705">
    <property type="entry name" value="PROTEASE FAMILY M14 CARBOXYPEPTIDASE A,B"/>
    <property type="match status" value="1"/>
</dbReference>
<dbReference type="PRINTS" id="PR00765">
    <property type="entry name" value="CRBOXYPTASEA"/>
</dbReference>
<keyword evidence="6 12" id="KW-0732">Signal</keyword>
<dbReference type="GO" id="GO:0004181">
    <property type="term" value="F:metallocarboxypeptidase activity"/>
    <property type="evidence" value="ECO:0007669"/>
    <property type="project" value="InterPro"/>
</dbReference>
<dbReference type="FunFam" id="3.40.630.10:FF:000084">
    <property type="entry name" value="Carboxypeptidase B2"/>
    <property type="match status" value="1"/>
</dbReference>
<evidence type="ECO:0000256" key="12">
    <source>
        <dbReference type="SAM" id="SignalP"/>
    </source>
</evidence>
<dbReference type="PANTHER" id="PTHR11705:SF143">
    <property type="entry name" value="SLL0236 PROTEIN"/>
    <property type="match status" value="1"/>
</dbReference>
<dbReference type="InterPro" id="IPR000834">
    <property type="entry name" value="Peptidase_M14"/>
</dbReference>
<dbReference type="RefSeq" id="XP_038789324.1">
    <property type="nucleotide sequence ID" value="XM_038928046.1"/>
</dbReference>
<accession>A0A8H7B808</accession>
<dbReference type="Proteomes" id="UP000596902">
    <property type="component" value="Unassembled WGS sequence"/>
</dbReference>
<dbReference type="InterPro" id="IPR057247">
    <property type="entry name" value="CARBOXYPEPT_ZN_2"/>
</dbReference>
<sequence>MKFVLNLAWLSLATCATIRSPQPVSYDGYQVHRLRYTGSQYASTKRALASIPHETLNEVRGTWDVLIAPEQLDAFNALGLKTRTLHENLADSIARESYVKKAWKRQSNGSEDAWFDSYHPYEDHISWWRDLQESFPEHSNWTSTGTSYEGRDMFGVHLWGAGGPGKPAVIYHGTVHAREWITAPVIEYIAKQLVDGYKAGDNDTQAVLDNYDFYMFPFVNPDGFVFSQTDNRLWRKNRQPPPENAANQTCFGRDVNRNWETNWDADPRGASPDPCSQTYRGEAPRDTPENQGMDNLIRKIRDEQGIKLYIDWHSYSQLILYPFGHKETLYAPELGMWTKAAALMSDTIRYYSTNATTEPYISSSNVNSPARDDCIDQILDGEATTPSSKPSQESALMEEPHTPMKERNPVLWHGLPSPNTPTFRSDMHSTPSAGCAEEELVWQTTREQTKDAVDQPSLLIQHCSDTGKKEAEDVNTARSPAVEDAAQNDAILARELERSINPTKARRSTRLRTQAKPIYTVQLPATDPKTARKSPSSPATPDRDKHADFSIVPIESDPVPFEGLPTVHSLSWQLQYPPGGSTHPSYPYPTMDPRLLFHQAFVPVVGGLPDFTLVPKLVLPMGWKHVSWSGLLPIAFDPYRQAFKLTPVGAIPLTCEELQQQGLQKYVPGGELHPEFGLLPEMLKLSDGSDAEREAQDCPNKVFDVSDAWRWLSEKETNHTADFIPTPEKKWHGSGAFRSTRKLKSPIPELMMLSMLSDPTTPNIELNPLLQNQDSTKDKNQFCPFKSVATPCTHYYWGHAAERMAKAGVTGSMIREFLIMTRGLQGDEVMKSGSISCAAMAARKRDCVKLEEVEEMDIDEVGKDTPTPSPALKSSVIDMTTNHTAEGWVYDVWEKIDYPLLALAHGLQSLPTGPDAGPLTALILWCREKGQYRALLSEVSTLLRAADIEPLIESGDDGCPDREFAGRHAASLKKDRLRVVRDAGVNKRALSGG</sequence>
<dbReference type="Pfam" id="PF00246">
    <property type="entry name" value="Peptidase_M14"/>
    <property type="match status" value="1"/>
</dbReference>
<feature type="region of interest" description="Disordered" evidence="11">
    <location>
        <begin position="381"/>
        <end position="434"/>
    </location>
</feature>
<dbReference type="GeneID" id="62201224"/>
<feature type="non-terminal residue" evidence="14">
    <location>
        <position position="1"/>
    </location>
</feature>
<keyword evidence="15" id="KW-1185">Reference proteome</keyword>
<dbReference type="SUPFAM" id="SSF54897">
    <property type="entry name" value="Protease propeptides/inhibitors"/>
    <property type="match status" value="1"/>
</dbReference>
<dbReference type="GO" id="GO:0008270">
    <property type="term" value="F:zinc ion binding"/>
    <property type="evidence" value="ECO:0007669"/>
    <property type="project" value="InterPro"/>
</dbReference>
<evidence type="ECO:0000256" key="5">
    <source>
        <dbReference type="ARBA" id="ARBA00022723"/>
    </source>
</evidence>
<evidence type="ECO:0000259" key="13">
    <source>
        <dbReference type="PROSITE" id="PS52035"/>
    </source>
</evidence>
<keyword evidence="9" id="KW-0482">Metalloprotease</keyword>
<evidence type="ECO:0000256" key="6">
    <source>
        <dbReference type="ARBA" id="ARBA00022729"/>
    </source>
</evidence>
<reference evidence="14" key="2">
    <citation type="submission" date="2020-08" db="EMBL/GenBank/DDBJ databases">
        <title>Draft Genome Sequence of Cumin Blight Pathogen Alternaria burnsii.</title>
        <authorList>
            <person name="Feng Z."/>
        </authorList>
    </citation>
    <scope>NUCLEOTIDE SEQUENCE</scope>
    <source>
        <strain evidence="14">CBS107.38</strain>
    </source>
</reference>
<evidence type="ECO:0000313" key="15">
    <source>
        <dbReference type="Proteomes" id="UP000596902"/>
    </source>
</evidence>
<dbReference type="PROSITE" id="PS00133">
    <property type="entry name" value="CARBOXYPEPT_ZN_2"/>
    <property type="match status" value="1"/>
</dbReference>
<dbReference type="InterPro" id="IPR057246">
    <property type="entry name" value="CARBOXYPEPT_ZN_1"/>
</dbReference>
<feature type="domain" description="Peptidase M14" evidence="13">
    <location>
        <begin position="117"/>
        <end position="411"/>
    </location>
</feature>
<reference evidence="14" key="1">
    <citation type="submission" date="2020-01" db="EMBL/GenBank/DDBJ databases">
        <authorList>
            <person name="Feng Z.H.Z."/>
        </authorList>
    </citation>
    <scope>NUCLEOTIDE SEQUENCE</scope>
    <source>
        <strain evidence="14">CBS107.38</strain>
    </source>
</reference>
<dbReference type="PROSITE" id="PS52035">
    <property type="entry name" value="PEPTIDASE_M14"/>
    <property type="match status" value="1"/>
</dbReference>
<organism evidence="14 15">
    <name type="scientific">Alternaria burnsii</name>
    <dbReference type="NCBI Taxonomy" id="1187904"/>
    <lineage>
        <taxon>Eukaryota</taxon>
        <taxon>Fungi</taxon>
        <taxon>Dikarya</taxon>
        <taxon>Ascomycota</taxon>
        <taxon>Pezizomycotina</taxon>
        <taxon>Dothideomycetes</taxon>
        <taxon>Pleosporomycetidae</taxon>
        <taxon>Pleosporales</taxon>
        <taxon>Pleosporineae</taxon>
        <taxon>Pleosporaceae</taxon>
        <taxon>Alternaria</taxon>
        <taxon>Alternaria sect. Alternaria</taxon>
    </lineage>
</organism>
<dbReference type="GO" id="GO:0006508">
    <property type="term" value="P:proteolysis"/>
    <property type="evidence" value="ECO:0007669"/>
    <property type="project" value="UniProtKB-KW"/>
</dbReference>
<evidence type="ECO:0000256" key="8">
    <source>
        <dbReference type="ARBA" id="ARBA00022833"/>
    </source>
</evidence>
<feature type="compositionally biased region" description="Basic and acidic residues" evidence="11">
    <location>
        <begin position="398"/>
        <end position="408"/>
    </location>
</feature>
<keyword evidence="7" id="KW-0378">Hydrolase</keyword>
<keyword evidence="4" id="KW-0645">Protease</keyword>
<dbReference type="Gene3D" id="3.40.630.10">
    <property type="entry name" value="Zn peptidases"/>
    <property type="match status" value="1"/>
</dbReference>
<feature type="compositionally biased region" description="Polar residues" evidence="11">
    <location>
        <begin position="420"/>
        <end position="432"/>
    </location>
</feature>
<protein>
    <recommendedName>
        <fullName evidence="13">Peptidase M14 domain-containing protein</fullName>
    </recommendedName>
</protein>
<feature type="compositionally biased region" description="Polar residues" evidence="11">
    <location>
        <begin position="384"/>
        <end position="394"/>
    </location>
</feature>
<evidence type="ECO:0000256" key="1">
    <source>
        <dbReference type="ARBA" id="ARBA00001947"/>
    </source>
</evidence>
<evidence type="ECO:0000256" key="10">
    <source>
        <dbReference type="PROSITE-ProRule" id="PRU01379"/>
    </source>
</evidence>
<dbReference type="SUPFAM" id="SSF53187">
    <property type="entry name" value="Zn-dependent exopeptidases"/>
    <property type="match status" value="1"/>
</dbReference>
<keyword evidence="8" id="KW-0862">Zinc</keyword>
<feature type="chain" id="PRO_5034396239" description="Peptidase M14 domain-containing protein" evidence="12">
    <location>
        <begin position="16"/>
        <end position="993"/>
    </location>
</feature>
<comment type="cofactor">
    <cofactor evidence="1">
        <name>Zn(2+)</name>
        <dbReference type="ChEBI" id="CHEBI:29105"/>
    </cofactor>
</comment>
<keyword evidence="5" id="KW-0479">Metal-binding</keyword>
<dbReference type="AlphaFoldDB" id="A0A8H7B808"/>
<feature type="signal peptide" evidence="12">
    <location>
        <begin position="1"/>
        <end position="15"/>
    </location>
</feature>
<evidence type="ECO:0000313" key="14">
    <source>
        <dbReference type="EMBL" id="KAF7679251.1"/>
    </source>
</evidence>
<feature type="region of interest" description="Disordered" evidence="11">
    <location>
        <begin position="519"/>
        <end position="546"/>
    </location>
</feature>
<evidence type="ECO:0000256" key="3">
    <source>
        <dbReference type="ARBA" id="ARBA00022645"/>
    </source>
</evidence>
<dbReference type="EMBL" id="JAAABM010000003">
    <property type="protein sequence ID" value="KAF7679251.1"/>
    <property type="molecule type" value="Genomic_DNA"/>
</dbReference>
<evidence type="ECO:0000256" key="7">
    <source>
        <dbReference type="ARBA" id="ARBA00022801"/>
    </source>
</evidence>
<feature type="region of interest" description="Disordered" evidence="11">
    <location>
        <begin position="261"/>
        <end position="292"/>
    </location>
</feature>
<gene>
    <name evidence="14" type="ORF">GT037_002999</name>
</gene>
<dbReference type="CDD" id="cd03860">
    <property type="entry name" value="M14_CP_A-B_like"/>
    <property type="match status" value="1"/>
</dbReference>
<name>A0A8H7B808_9PLEO</name>
<comment type="caution">
    <text evidence="10">Lacks conserved residue(s) required for the propagation of feature annotation.</text>
</comment>
<evidence type="ECO:0000256" key="9">
    <source>
        <dbReference type="ARBA" id="ARBA00023049"/>
    </source>
</evidence>
<comment type="caution">
    <text evidence="14">The sequence shown here is derived from an EMBL/GenBank/DDBJ whole genome shotgun (WGS) entry which is preliminary data.</text>
</comment>
<evidence type="ECO:0000256" key="11">
    <source>
        <dbReference type="SAM" id="MobiDB-lite"/>
    </source>
</evidence>